<reference evidence="1" key="1">
    <citation type="submission" date="2023-10" db="EMBL/GenBank/DDBJ databases">
        <title>Chromosome-level genome of the transformable northern wattle, Acacia crassicarpa.</title>
        <authorList>
            <person name="Massaro I."/>
            <person name="Sinha N.R."/>
            <person name="Poethig S."/>
            <person name="Leichty A.R."/>
        </authorList>
    </citation>
    <scope>NUCLEOTIDE SEQUENCE</scope>
    <source>
        <strain evidence="1">Acra3RX</strain>
        <tissue evidence="1">Leaf</tissue>
    </source>
</reference>
<comment type="caution">
    <text evidence="1">The sequence shown here is derived from an EMBL/GenBank/DDBJ whole genome shotgun (WGS) entry which is preliminary data.</text>
</comment>
<sequence length="103" mass="11395">MARRGFTKLNLLLLRSYREANRGRSTGLSKMCCVAKGEERYEALDEGDGGRGGGGPVWVPHARTGIYVPKGQEGVMKDVPENAAIFTAPYWFRNEDDLNHPSP</sequence>
<name>A0AAE1TGN9_9FABA</name>
<keyword evidence="2" id="KW-1185">Reference proteome</keyword>
<gene>
    <name evidence="1" type="ORF">QN277_001332</name>
</gene>
<evidence type="ECO:0000313" key="2">
    <source>
        <dbReference type="Proteomes" id="UP001293593"/>
    </source>
</evidence>
<dbReference type="Proteomes" id="UP001293593">
    <property type="component" value="Unassembled WGS sequence"/>
</dbReference>
<accession>A0AAE1TGN9</accession>
<dbReference type="PANTHER" id="PTHR35109:SF1">
    <property type="entry name" value="GLUTAMATE RACEMASE"/>
    <property type="match status" value="1"/>
</dbReference>
<protein>
    <recommendedName>
        <fullName evidence="3">Late embryogenesis abundant protein</fullName>
    </recommendedName>
</protein>
<dbReference type="AlphaFoldDB" id="A0AAE1TGN9"/>
<proteinExistence type="predicted"/>
<evidence type="ECO:0008006" key="3">
    <source>
        <dbReference type="Google" id="ProtNLM"/>
    </source>
</evidence>
<dbReference type="EMBL" id="JAWXYG010000001">
    <property type="protein sequence ID" value="KAK4284508.1"/>
    <property type="molecule type" value="Genomic_DNA"/>
</dbReference>
<organism evidence="1 2">
    <name type="scientific">Acacia crassicarpa</name>
    <name type="common">northern wattle</name>
    <dbReference type="NCBI Taxonomy" id="499986"/>
    <lineage>
        <taxon>Eukaryota</taxon>
        <taxon>Viridiplantae</taxon>
        <taxon>Streptophyta</taxon>
        <taxon>Embryophyta</taxon>
        <taxon>Tracheophyta</taxon>
        <taxon>Spermatophyta</taxon>
        <taxon>Magnoliopsida</taxon>
        <taxon>eudicotyledons</taxon>
        <taxon>Gunneridae</taxon>
        <taxon>Pentapetalae</taxon>
        <taxon>rosids</taxon>
        <taxon>fabids</taxon>
        <taxon>Fabales</taxon>
        <taxon>Fabaceae</taxon>
        <taxon>Caesalpinioideae</taxon>
        <taxon>mimosoid clade</taxon>
        <taxon>Acacieae</taxon>
        <taxon>Acacia</taxon>
    </lineage>
</organism>
<dbReference type="PANTHER" id="PTHR35109">
    <property type="entry name" value="GLUTAMATE RACEMASE"/>
    <property type="match status" value="1"/>
</dbReference>
<evidence type="ECO:0000313" key="1">
    <source>
        <dbReference type="EMBL" id="KAK4284508.1"/>
    </source>
</evidence>